<evidence type="ECO:0000313" key="2">
    <source>
        <dbReference type="Proteomes" id="UP000179588"/>
    </source>
</evidence>
<dbReference type="Pfam" id="PF09611">
    <property type="entry name" value="Cas_Csy1"/>
    <property type="match status" value="1"/>
</dbReference>
<reference evidence="1 2" key="1">
    <citation type="submission" date="2016-03" db="EMBL/GenBank/DDBJ databases">
        <title>Genome sequence of Providencia stuartii strain, isolated from the salivary glands of larval Lucilia sericata.</title>
        <authorList>
            <person name="Yuan Y."/>
            <person name="Zhang Y."/>
            <person name="Fu S."/>
            <person name="Crippen T.L."/>
            <person name="Visi D."/>
            <person name="Benbow M.E."/>
            <person name="Allen M."/>
            <person name="Tomberlin J.K."/>
            <person name="Sze S.-H."/>
            <person name="Tarone A.M."/>
        </authorList>
    </citation>
    <scope>NUCLEOTIDE SEQUENCE [LARGE SCALE GENOMIC DNA]</scope>
    <source>
        <strain evidence="1 2">Crippen</strain>
    </source>
</reference>
<organism evidence="1 2">
    <name type="scientific">Providencia stuartii</name>
    <dbReference type="NCBI Taxonomy" id="588"/>
    <lineage>
        <taxon>Bacteria</taxon>
        <taxon>Pseudomonadati</taxon>
        <taxon>Pseudomonadota</taxon>
        <taxon>Gammaproteobacteria</taxon>
        <taxon>Enterobacterales</taxon>
        <taxon>Morganellaceae</taxon>
        <taxon>Providencia</taxon>
    </lineage>
</organism>
<dbReference type="OrthoDB" id="9815616at2"/>
<evidence type="ECO:0000313" key="1">
    <source>
        <dbReference type="EMBL" id="OHT25057.1"/>
    </source>
</evidence>
<dbReference type="NCBIfam" id="TIGR02564">
    <property type="entry name" value="cas_Csy1"/>
    <property type="match status" value="1"/>
</dbReference>
<name>A0A1S1HSS3_PROST</name>
<dbReference type="EMBL" id="LVIE01000079">
    <property type="protein sequence ID" value="OHT25057.1"/>
    <property type="molecule type" value="Genomic_DNA"/>
</dbReference>
<dbReference type="Proteomes" id="UP000179588">
    <property type="component" value="Unassembled WGS sequence"/>
</dbReference>
<sequence length="423" mass="48158">MLDPAIDAFFAERKEGWLKKNLKASMNEHEVSQLQQECEKTFSLNEWLPSAAKRAGQISISTHPCTFSHPSARKNKNGSVSATIAHSQYANDGFLRSGNVTVEADALGNAAALDVYKFLTLQMQDHKTLLSHIEAETPLAKSLLTINTGSYQELREGFLAMAATDETAVTSSKIKQVYFPVWADHEDYHLLSVLTPSGIVFEMRRRIDNIRFSEQTKALRDLKRKGEYSEMGFKEIYGITTIGFGGTKPQNISVLNNQNAGKAHLLPSLPPVINIRETRLPSKNFFADCINPWHIKEAFEAFHGLITLPKDKRGSRFSEYRDNRIQEYVDHIIIMMWKIRRAYEQEDVVLPTKLAKYQQTWLFPNMQQQRDDLDDWLLVLIAEITRQFIAGYNKVNGKKALSFGNDEFNAIAEIVAKNKELLR</sequence>
<accession>A0A1S1HSS3</accession>
<proteinExistence type="predicted"/>
<keyword evidence="2" id="KW-1185">Reference proteome</keyword>
<comment type="caution">
    <text evidence="1">The sequence shown here is derived from an EMBL/GenBank/DDBJ whole genome shotgun (WGS) entry which is preliminary data.</text>
</comment>
<gene>
    <name evidence="1" type="ORF">A3Q29_15900</name>
</gene>
<dbReference type="AlphaFoldDB" id="A0A1S1HSS3"/>
<dbReference type="RefSeq" id="WP_070926072.1">
    <property type="nucleotide sequence ID" value="NZ_VAUE01000031.1"/>
</dbReference>
<protein>
    <submittedName>
        <fullName evidence="1">Type I-F CRISPR-associated protein Csy1</fullName>
    </submittedName>
</protein>
<dbReference type="InterPro" id="IPR013397">
    <property type="entry name" value="CRISPR-assoc_prot_Csy1"/>
</dbReference>